<evidence type="ECO:0000313" key="1">
    <source>
        <dbReference type="EMBL" id="MCE7001646.1"/>
    </source>
</evidence>
<reference evidence="1 2" key="1">
    <citation type="submission" date="2021-12" db="EMBL/GenBank/DDBJ databases">
        <title>Genome sequence of Kibdelosporangium philippinense ATCC 49844.</title>
        <authorList>
            <person name="Fedorov E.A."/>
            <person name="Omeragic M."/>
            <person name="Shalygina K.F."/>
            <person name="Maclea K.S."/>
        </authorList>
    </citation>
    <scope>NUCLEOTIDE SEQUENCE [LARGE SCALE GENOMIC DNA]</scope>
    <source>
        <strain evidence="1 2">ATCC 49844</strain>
    </source>
</reference>
<comment type="caution">
    <text evidence="1">The sequence shown here is derived from an EMBL/GenBank/DDBJ whole genome shotgun (WGS) entry which is preliminary data.</text>
</comment>
<organism evidence="1 2">
    <name type="scientific">Kibdelosporangium philippinense</name>
    <dbReference type="NCBI Taxonomy" id="211113"/>
    <lineage>
        <taxon>Bacteria</taxon>
        <taxon>Bacillati</taxon>
        <taxon>Actinomycetota</taxon>
        <taxon>Actinomycetes</taxon>
        <taxon>Pseudonocardiales</taxon>
        <taxon>Pseudonocardiaceae</taxon>
        <taxon>Kibdelosporangium</taxon>
    </lineage>
</organism>
<evidence type="ECO:0008006" key="3">
    <source>
        <dbReference type="Google" id="ProtNLM"/>
    </source>
</evidence>
<protein>
    <recommendedName>
        <fullName evidence="3">PE domain-containing protein</fullName>
    </recommendedName>
</protein>
<name>A0ABS8Z4T5_9PSEU</name>
<evidence type="ECO:0000313" key="2">
    <source>
        <dbReference type="Proteomes" id="UP001521150"/>
    </source>
</evidence>
<dbReference type="RefSeq" id="WP_233722706.1">
    <property type="nucleotide sequence ID" value="NZ_JAJVCN010000001.1"/>
</dbReference>
<keyword evidence="2" id="KW-1185">Reference proteome</keyword>
<dbReference type="EMBL" id="JAJVCN010000001">
    <property type="protein sequence ID" value="MCE7001646.1"/>
    <property type="molecule type" value="Genomic_DNA"/>
</dbReference>
<accession>A0ABS8Z4T5</accession>
<proteinExistence type="predicted"/>
<sequence length="150" mass="16168">MAEGFEREQPGSAAEQVDAEIAVAQVGQIIVGTFGGEYQHQSGGGGAGGHYEFTSLAELDGIIADLKFELDGIFSDGNKIRQAIGLVEPPARDIMSQLQAQATINSWQLALDHNQRMWHAANAEIDKLEAARKAYSHTEDVNTAKMKNQG</sequence>
<gene>
    <name evidence="1" type="ORF">LWC34_02140</name>
</gene>
<dbReference type="Proteomes" id="UP001521150">
    <property type="component" value="Unassembled WGS sequence"/>
</dbReference>